<dbReference type="Proteomes" id="UP001054857">
    <property type="component" value="Unassembled WGS sequence"/>
</dbReference>
<dbReference type="InterPro" id="IPR018200">
    <property type="entry name" value="USP_CS"/>
</dbReference>
<keyword evidence="12" id="KW-1185">Reference proteome</keyword>
<comment type="caution">
    <text evidence="11">The sequence shown here is derived from an EMBL/GenBank/DDBJ whole genome shotgun (WGS) entry which is preliminary data.</text>
</comment>
<dbReference type="GO" id="GO:0005634">
    <property type="term" value="C:nucleus"/>
    <property type="evidence" value="ECO:0007669"/>
    <property type="project" value="TreeGrafter"/>
</dbReference>
<feature type="compositionally biased region" description="Low complexity" evidence="8">
    <location>
        <begin position="708"/>
        <end position="720"/>
    </location>
</feature>
<dbReference type="EC" id="3.4.19.12" evidence="3"/>
<protein>
    <recommendedName>
        <fullName evidence="3">ubiquitinyl hydrolase 1</fullName>
        <ecNumber evidence="3">3.4.19.12</ecNumber>
    </recommendedName>
</protein>
<dbReference type="PROSITE" id="PS00972">
    <property type="entry name" value="USP_1"/>
    <property type="match status" value="1"/>
</dbReference>
<feature type="compositionally biased region" description="Low complexity" evidence="8">
    <location>
        <begin position="1307"/>
        <end position="1329"/>
    </location>
</feature>
<sequence>MPRVAKGKKKAQGVEVDEVASLLTAIHQQGLSEADILRILKVDRVLCDHLKSPCRANKKDNVACFCQLVPAETSYRKKGLWQKEQTYLNSLGADPVEQRRENSADPAGLRNLGNTCYANAALQCLFSIPSLRNVIYHAEPQVAAHDIFRQLQSLFLQLQFGPQKSVDTEALAKTLGLDHAVQQDGQEFLKLLLMRVEQLLSKSNDPAARGLVRQLFRGGLSYVTTCQRCGRDSPSSRDVQDFYDLMPQVRGYTALTTSLASLLHPEALTGDNQYRCEFCAAKVDALRRVRLRSLPPYLCLALQRFYFDPRTADKAKALDKFSFPLHLDFRRVLREAAAAAEAATAAVAPSGGGGAGAGDKSGPAAAAAPAAAATATAGLEEVPEFAAGTPAYELAGILIHKGSQASSGHYVAHIKDQASGQWWRFDDESAECIGPYPTAAFQQDHGASSAAAAAAAGAAGTGGSTETGAGDTKKTTGGSRRRPVAIGDDPSSDDPDYEDADSRSRELPPGDEDAGEQSAGGSRGGRGRKRGAPSRKRGGRPAKRGGAAAAAGAGGGGRGRSRRGASAASRDGQEDGEDEDEEMQRAMRASLELMQQQQQQQNDSGADCGVAEGEGEEDEEEAAVRRAMAASMVGQQGRGPDEDAVMAAVMAESARAHAQTEAAAEAAAAVADAVDGGVLPAAAAGVKDEMAEEAAEVLPPPSRRRPLPRGAAAAATKQQEQQAAKVAAQRAAMEGSQKGEPPLGANSPVIVSANAYMLVYRAVGFVEPPAVAQVSDLLVPELRDAVSELAAAFMEQCDVYVRQRQALKDQVEARRRDVREVMTHIAPGQTAQQPSSSSAAAAAASQSPCNASPSPPRLLPTQQQQQQQLPEQAAGAQAEEPKGNSSEGSEGSDRSSPGAATTAATAAAIPTNTCGFWVATSWLERWANDEGGPPPIDNSPIVCMKHGLADGAGGEGGSAGAAATRGSRLDPRKVTSAKLVSPSAWVKLQATHGGGPTLAAGDVCLECLSSSFSAALLGSQADGVRMRVAALLEETSGAAEALGDGEDAGAMVVCGQEEEEDGGGGGGGAAGGRRYWVSRSWLQGWSRRQGASIKAEQSPTAALLCPHRQLLPASIVKTARRIAVPADIWFFLRDLWRQQKLQEAKDEASAAAAAAAANASSVCCLDLTEEDEPQRPPATAAAPAAASSAEDEDDDVIDTTPEPPPSAAAVAAPTAKIPTPQELDTLCPELLVGRTRECAACRVSAGEAAVAQADNRKQLEAERTALGGLAAEVVPYLEAGERYFMVPSSWVREWQLYVKGGAPRSRGTPAAAVATPGANPGSSAASATA</sequence>
<keyword evidence="4" id="KW-0645">Protease</keyword>
<evidence type="ECO:0000256" key="4">
    <source>
        <dbReference type="ARBA" id="ARBA00022670"/>
    </source>
</evidence>
<evidence type="ECO:0000313" key="12">
    <source>
        <dbReference type="Proteomes" id="UP001054857"/>
    </source>
</evidence>
<feature type="region of interest" description="Disordered" evidence="8">
    <location>
        <begin position="952"/>
        <end position="975"/>
    </location>
</feature>
<feature type="compositionally biased region" description="Acidic residues" evidence="8">
    <location>
        <begin position="490"/>
        <end position="499"/>
    </location>
</feature>
<dbReference type="SUPFAM" id="SSF54001">
    <property type="entry name" value="Cysteine proteinases"/>
    <property type="match status" value="1"/>
</dbReference>
<dbReference type="EMBL" id="BMAR01000001">
    <property type="protein sequence ID" value="GFR39860.1"/>
    <property type="molecule type" value="Genomic_DNA"/>
</dbReference>
<feature type="non-terminal residue" evidence="11">
    <location>
        <position position="1"/>
    </location>
</feature>
<evidence type="ECO:0000313" key="11">
    <source>
        <dbReference type="EMBL" id="GFR39860.1"/>
    </source>
</evidence>
<feature type="region of interest" description="Disordered" evidence="8">
    <location>
        <begin position="459"/>
        <end position="640"/>
    </location>
</feature>
<comment type="similarity">
    <text evidence="2">Belongs to the peptidase C19 family.</text>
</comment>
<dbReference type="InterPro" id="IPR038765">
    <property type="entry name" value="Papain-like_cys_pep_sf"/>
</dbReference>
<dbReference type="GO" id="GO:0006508">
    <property type="term" value="P:proteolysis"/>
    <property type="evidence" value="ECO:0007669"/>
    <property type="project" value="UniProtKB-KW"/>
</dbReference>
<name>A0AAD3HGT9_9CHLO</name>
<dbReference type="InterPro" id="IPR001394">
    <property type="entry name" value="Peptidase_C19_UCH"/>
</dbReference>
<keyword evidence="6" id="KW-0378">Hydrolase</keyword>
<evidence type="ECO:0000256" key="6">
    <source>
        <dbReference type="ARBA" id="ARBA00022801"/>
    </source>
</evidence>
<dbReference type="InterPro" id="IPR028889">
    <property type="entry name" value="USP"/>
</dbReference>
<dbReference type="InterPro" id="IPR006615">
    <property type="entry name" value="Pept_C19_DUSP"/>
</dbReference>
<evidence type="ECO:0000259" key="10">
    <source>
        <dbReference type="PROSITE" id="PS51283"/>
    </source>
</evidence>
<dbReference type="PANTHER" id="PTHR24006">
    <property type="entry name" value="UBIQUITIN CARBOXYL-TERMINAL HYDROLASE"/>
    <property type="match status" value="1"/>
</dbReference>
<feature type="compositionally biased region" description="Low complexity" evidence="8">
    <location>
        <begin position="859"/>
        <end position="906"/>
    </location>
</feature>
<feature type="domain" description="USP" evidence="9">
    <location>
        <begin position="107"/>
        <end position="448"/>
    </location>
</feature>
<dbReference type="InterPro" id="IPR003903">
    <property type="entry name" value="UIM_dom"/>
</dbReference>
<feature type="region of interest" description="Disordered" evidence="8">
    <location>
        <begin position="825"/>
        <end position="906"/>
    </location>
</feature>
<dbReference type="GO" id="GO:0004843">
    <property type="term" value="F:cysteine-type deubiquitinase activity"/>
    <property type="evidence" value="ECO:0007669"/>
    <property type="project" value="UniProtKB-EC"/>
</dbReference>
<dbReference type="SMART" id="SM00695">
    <property type="entry name" value="DUSP"/>
    <property type="match status" value="1"/>
</dbReference>
<comment type="catalytic activity">
    <reaction evidence="1">
        <text>Thiol-dependent hydrolysis of ester, thioester, amide, peptide and isopeptide bonds formed by the C-terminal Gly of ubiquitin (a 76-residue protein attached to proteins as an intracellular targeting signal).</text>
        <dbReference type="EC" id="3.4.19.12"/>
    </reaction>
</comment>
<evidence type="ECO:0000259" key="9">
    <source>
        <dbReference type="PROSITE" id="PS50235"/>
    </source>
</evidence>
<accession>A0AAD3HGT9</accession>
<feature type="region of interest" description="Disordered" evidence="8">
    <location>
        <begin position="692"/>
        <end position="720"/>
    </location>
</feature>
<feature type="region of interest" description="Disordered" evidence="8">
    <location>
        <begin position="1169"/>
        <end position="1215"/>
    </location>
</feature>
<evidence type="ECO:0000256" key="5">
    <source>
        <dbReference type="ARBA" id="ARBA00022786"/>
    </source>
</evidence>
<keyword evidence="7" id="KW-0788">Thiol protease</keyword>
<feature type="compositionally biased region" description="Basic residues" evidence="8">
    <location>
        <begin position="525"/>
        <end position="543"/>
    </location>
</feature>
<dbReference type="GO" id="GO:0016579">
    <property type="term" value="P:protein deubiquitination"/>
    <property type="evidence" value="ECO:0007669"/>
    <property type="project" value="InterPro"/>
</dbReference>
<dbReference type="InterPro" id="IPR035927">
    <property type="entry name" value="DUSP-like_sf"/>
</dbReference>
<dbReference type="Gene3D" id="3.90.70.10">
    <property type="entry name" value="Cysteine proteinases"/>
    <property type="match status" value="1"/>
</dbReference>
<dbReference type="Pfam" id="PF00443">
    <property type="entry name" value="UCH"/>
    <property type="match status" value="1"/>
</dbReference>
<proteinExistence type="inferred from homology"/>
<dbReference type="PROSITE" id="PS50235">
    <property type="entry name" value="USP_3"/>
    <property type="match status" value="1"/>
</dbReference>
<feature type="compositionally biased region" description="Low complexity" evidence="8">
    <location>
        <begin position="466"/>
        <end position="478"/>
    </location>
</feature>
<feature type="compositionally biased region" description="Low complexity" evidence="8">
    <location>
        <begin position="826"/>
        <end position="852"/>
    </location>
</feature>
<gene>
    <name evidence="11" type="ORF">Agub_g358</name>
</gene>
<evidence type="ECO:0000256" key="7">
    <source>
        <dbReference type="ARBA" id="ARBA00022807"/>
    </source>
</evidence>
<feature type="region of interest" description="Disordered" evidence="8">
    <location>
        <begin position="1303"/>
        <end position="1329"/>
    </location>
</feature>
<dbReference type="PANTHER" id="PTHR24006:SF758">
    <property type="entry name" value="UBIQUITIN CARBOXYL-TERMINAL HYDROLASE 36"/>
    <property type="match status" value="1"/>
</dbReference>
<dbReference type="PROSITE" id="PS50330">
    <property type="entry name" value="UIM"/>
    <property type="match status" value="1"/>
</dbReference>
<evidence type="ECO:0000256" key="1">
    <source>
        <dbReference type="ARBA" id="ARBA00000707"/>
    </source>
</evidence>
<feature type="compositionally biased region" description="Low complexity" evidence="8">
    <location>
        <begin position="595"/>
        <end position="611"/>
    </location>
</feature>
<organism evidence="11 12">
    <name type="scientific">Astrephomene gubernaculifera</name>
    <dbReference type="NCBI Taxonomy" id="47775"/>
    <lineage>
        <taxon>Eukaryota</taxon>
        <taxon>Viridiplantae</taxon>
        <taxon>Chlorophyta</taxon>
        <taxon>core chlorophytes</taxon>
        <taxon>Chlorophyceae</taxon>
        <taxon>CS clade</taxon>
        <taxon>Chlamydomonadales</taxon>
        <taxon>Astrephomenaceae</taxon>
        <taxon>Astrephomene</taxon>
    </lineage>
</organism>
<dbReference type="SUPFAM" id="SSF143791">
    <property type="entry name" value="DUSP-like"/>
    <property type="match status" value="1"/>
</dbReference>
<evidence type="ECO:0000256" key="2">
    <source>
        <dbReference type="ARBA" id="ARBA00009085"/>
    </source>
</evidence>
<keyword evidence="5" id="KW-0833">Ubl conjugation pathway</keyword>
<dbReference type="InterPro" id="IPR050164">
    <property type="entry name" value="Peptidase_C19"/>
</dbReference>
<feature type="domain" description="DUSP" evidence="10">
    <location>
        <begin position="890"/>
        <end position="1004"/>
    </location>
</feature>
<reference evidence="11 12" key="1">
    <citation type="journal article" date="2021" name="Sci. Rep.">
        <title>Genome sequencing of the multicellular alga Astrephomene provides insights into convergent evolution of germ-soma differentiation.</title>
        <authorList>
            <person name="Yamashita S."/>
            <person name="Yamamoto K."/>
            <person name="Matsuzaki R."/>
            <person name="Suzuki S."/>
            <person name="Yamaguchi H."/>
            <person name="Hirooka S."/>
            <person name="Minakuchi Y."/>
            <person name="Miyagishima S."/>
            <person name="Kawachi M."/>
            <person name="Toyoda A."/>
            <person name="Nozaki H."/>
        </authorList>
    </citation>
    <scope>NUCLEOTIDE SEQUENCE [LARGE SCALE GENOMIC DNA]</scope>
    <source>
        <strain evidence="11 12">NIES-4017</strain>
    </source>
</reference>
<feature type="compositionally biased region" description="Low complexity" evidence="8">
    <location>
        <begin position="1177"/>
        <end position="1188"/>
    </location>
</feature>
<dbReference type="PROSITE" id="PS51283">
    <property type="entry name" value="DUSP"/>
    <property type="match status" value="1"/>
</dbReference>
<evidence type="ECO:0000256" key="8">
    <source>
        <dbReference type="SAM" id="MobiDB-lite"/>
    </source>
</evidence>
<evidence type="ECO:0000256" key="3">
    <source>
        <dbReference type="ARBA" id="ARBA00012759"/>
    </source>
</evidence>
<dbReference type="GO" id="GO:0005829">
    <property type="term" value="C:cytosol"/>
    <property type="evidence" value="ECO:0007669"/>
    <property type="project" value="TreeGrafter"/>
</dbReference>
<dbReference type="PROSITE" id="PS00973">
    <property type="entry name" value="USP_2"/>
    <property type="match status" value="1"/>
</dbReference>